<name>A0A3N6MP73_NATCH</name>
<evidence type="ECO:0000313" key="2">
    <source>
        <dbReference type="Proteomes" id="UP000282323"/>
    </source>
</evidence>
<sequence>MTESPRYGATVDDGWLYLEGDDERLEIGSMETVIELFGGETYTIEYEPQQSGAAWLATDEDDTITFDVRETLVDWAYTEEFVANVEACSLEETDGDGYPLRASVFVDVVTSIWDAKGNLDT</sequence>
<proteinExistence type="predicted"/>
<dbReference type="AlphaFoldDB" id="A0A3N6MP73"/>
<protein>
    <submittedName>
        <fullName evidence="1">Uncharacterized protein</fullName>
    </submittedName>
</protein>
<dbReference type="Proteomes" id="UP000282323">
    <property type="component" value="Unassembled WGS sequence"/>
</dbReference>
<keyword evidence="2" id="KW-1185">Reference proteome</keyword>
<dbReference type="RefSeq" id="WP_124193940.1">
    <property type="nucleotide sequence ID" value="NZ_REGA01000001.1"/>
</dbReference>
<dbReference type="OrthoDB" id="340435at2157"/>
<reference evidence="1 2" key="1">
    <citation type="submission" date="2018-10" db="EMBL/GenBank/DDBJ databases">
        <title>Natrarchaeobius chitinivorans gen. nov., sp. nov., and Natrarchaeobius haloalkaliphilus sp. nov., alkaliphilic, chitin-utilizing haloarchaea from hypersaline alkaline lakes.</title>
        <authorList>
            <person name="Sorokin D.Y."/>
            <person name="Elcheninov A.G."/>
            <person name="Kostrikina N.A."/>
            <person name="Bale N.J."/>
            <person name="Sinninghe Damste J.S."/>
            <person name="Khijniak T.V."/>
            <person name="Kublanov I.V."/>
            <person name="Toshchakov S.V."/>
        </authorList>
    </citation>
    <scope>NUCLEOTIDE SEQUENCE [LARGE SCALE GENOMIC DNA]</scope>
    <source>
        <strain evidence="1 2">AArcht4T</strain>
    </source>
</reference>
<dbReference type="EMBL" id="REGA01000001">
    <property type="protein sequence ID" value="RQG97951.1"/>
    <property type="molecule type" value="Genomic_DNA"/>
</dbReference>
<gene>
    <name evidence="1" type="ORF">EA473_01805</name>
</gene>
<accession>A0A3N6MP73</accession>
<comment type="caution">
    <text evidence="1">The sequence shown here is derived from an EMBL/GenBank/DDBJ whole genome shotgun (WGS) entry which is preliminary data.</text>
</comment>
<evidence type="ECO:0000313" key="1">
    <source>
        <dbReference type="EMBL" id="RQG97951.1"/>
    </source>
</evidence>
<organism evidence="1 2">
    <name type="scientific">Natrarchaeobius chitinivorans</name>
    <dbReference type="NCBI Taxonomy" id="1679083"/>
    <lineage>
        <taxon>Archaea</taxon>
        <taxon>Methanobacteriati</taxon>
        <taxon>Methanobacteriota</taxon>
        <taxon>Stenosarchaea group</taxon>
        <taxon>Halobacteria</taxon>
        <taxon>Halobacteriales</taxon>
        <taxon>Natrialbaceae</taxon>
        <taxon>Natrarchaeobius</taxon>
    </lineage>
</organism>